<dbReference type="OrthoDB" id="6858649at2"/>
<keyword evidence="2" id="KW-1185">Reference proteome</keyword>
<evidence type="ECO:0000313" key="2">
    <source>
        <dbReference type="Proteomes" id="UP000321764"/>
    </source>
</evidence>
<name>A0A5C8ZAP1_9GAMM</name>
<reference evidence="1 2" key="1">
    <citation type="submission" date="2019-07" db="EMBL/GenBank/DDBJ databases">
        <title>Reinekea sp. strain SSH23 genome sequencing and assembly.</title>
        <authorList>
            <person name="Kim I."/>
        </authorList>
    </citation>
    <scope>NUCLEOTIDE SEQUENCE [LARGE SCALE GENOMIC DNA]</scope>
    <source>
        <strain evidence="1 2">SSH23</strain>
    </source>
</reference>
<evidence type="ECO:0000313" key="1">
    <source>
        <dbReference type="EMBL" id="TXR53966.1"/>
    </source>
</evidence>
<sequence>MRRKKAARLLLALCLHQESIALTLEPSIKSEVVYRDLSRLYTELNNIRRDRVAFRASFELYVLKSQQLTETMRSEFSAMTGLKWEASKFQGWNVYTAALKKLRNAAVHGYPIVLYDLVLSVYPNVNFALDSDSSDYSLGNKSKFRIVSTRSFTTAPFLRESQSITPSFLSVNKEYISPIKEFYSYEIWLDMMNIKSLYGYEIARVDVIKLLLHSFPVFKKYMSFYKRELKKNLLDSYKSDFFVKDENDRWFINKKYQ</sequence>
<dbReference type="EMBL" id="VKAD01000001">
    <property type="protein sequence ID" value="TXR53966.1"/>
    <property type="molecule type" value="Genomic_DNA"/>
</dbReference>
<organism evidence="1 2">
    <name type="scientific">Reinekea thalattae</name>
    <dbReference type="NCBI Taxonomy" id="2593301"/>
    <lineage>
        <taxon>Bacteria</taxon>
        <taxon>Pseudomonadati</taxon>
        <taxon>Pseudomonadota</taxon>
        <taxon>Gammaproteobacteria</taxon>
        <taxon>Oceanospirillales</taxon>
        <taxon>Saccharospirillaceae</taxon>
        <taxon>Reinekea</taxon>
    </lineage>
</organism>
<comment type="caution">
    <text evidence="1">The sequence shown here is derived from an EMBL/GenBank/DDBJ whole genome shotgun (WGS) entry which is preliminary data.</text>
</comment>
<proteinExistence type="predicted"/>
<protein>
    <submittedName>
        <fullName evidence="1">Uncharacterized protein</fullName>
    </submittedName>
</protein>
<dbReference type="AlphaFoldDB" id="A0A5C8ZAP1"/>
<dbReference type="RefSeq" id="WP_147713365.1">
    <property type="nucleotide sequence ID" value="NZ_VKAD01000001.1"/>
</dbReference>
<dbReference type="Proteomes" id="UP000321764">
    <property type="component" value="Unassembled WGS sequence"/>
</dbReference>
<accession>A0A5C8ZAP1</accession>
<gene>
    <name evidence="1" type="ORF">FME95_05300</name>
</gene>